<proteinExistence type="predicted"/>
<keyword evidence="2" id="KW-1185">Reference proteome</keyword>
<evidence type="ECO:0000313" key="1">
    <source>
        <dbReference type="EMBL" id="PGH14295.1"/>
    </source>
</evidence>
<dbReference type="Proteomes" id="UP000223968">
    <property type="component" value="Unassembled WGS sequence"/>
</dbReference>
<comment type="caution">
    <text evidence="1">The sequence shown here is derived from an EMBL/GenBank/DDBJ whole genome shotgun (WGS) entry which is preliminary data.</text>
</comment>
<dbReference type="AlphaFoldDB" id="A0A2B7XZD0"/>
<sequence length="229" mass="25563">MADPVSITGTAVGIVSLGLQVCNGLTNYYDSWKHCEHEVGAILSDLKNLAENLRLLEKTLKLGNFDPELKTCVETSVLSCRKGILSLRRKLEKIKLERNHKIQGKAQLALIKSLYPFKQRTIVKLVETITSVKGDVCFALQELNLDVVGTAVVELKEVRSSIDALNQIHVGDERRDIHKWLSPPDPFSNHYAACQARRQGTGKWFLEGEEYATWKTAPNSALCLYGIGE</sequence>
<organism evidence="1 2">
    <name type="scientific">Helicocarpus griseus UAMH5409</name>
    <dbReference type="NCBI Taxonomy" id="1447875"/>
    <lineage>
        <taxon>Eukaryota</taxon>
        <taxon>Fungi</taxon>
        <taxon>Dikarya</taxon>
        <taxon>Ascomycota</taxon>
        <taxon>Pezizomycotina</taxon>
        <taxon>Eurotiomycetes</taxon>
        <taxon>Eurotiomycetidae</taxon>
        <taxon>Onygenales</taxon>
        <taxon>Ajellomycetaceae</taxon>
        <taxon>Helicocarpus</taxon>
    </lineage>
</organism>
<evidence type="ECO:0008006" key="3">
    <source>
        <dbReference type="Google" id="ProtNLM"/>
    </source>
</evidence>
<name>A0A2B7XZD0_9EURO</name>
<evidence type="ECO:0000313" key="2">
    <source>
        <dbReference type="Proteomes" id="UP000223968"/>
    </source>
</evidence>
<accession>A0A2B7XZD0</accession>
<reference evidence="1 2" key="1">
    <citation type="submission" date="2017-10" db="EMBL/GenBank/DDBJ databases">
        <title>Comparative genomics in systemic dimorphic fungi from Ajellomycetaceae.</title>
        <authorList>
            <person name="Munoz J.F."/>
            <person name="Mcewen J.G."/>
            <person name="Clay O.K."/>
            <person name="Cuomo C.A."/>
        </authorList>
    </citation>
    <scope>NUCLEOTIDE SEQUENCE [LARGE SCALE GENOMIC DNA]</scope>
    <source>
        <strain evidence="1 2">UAMH5409</strain>
    </source>
</reference>
<dbReference type="OrthoDB" id="1577640at2759"/>
<protein>
    <recommendedName>
        <fullName evidence="3">Fungal N-terminal domain-containing protein</fullName>
    </recommendedName>
</protein>
<dbReference type="EMBL" id="PDNB01000036">
    <property type="protein sequence ID" value="PGH14295.1"/>
    <property type="molecule type" value="Genomic_DNA"/>
</dbReference>
<gene>
    <name evidence="1" type="ORF">AJ79_03117</name>
</gene>